<keyword evidence="2" id="KW-0540">Nuclease</keyword>
<dbReference type="EMBL" id="AP013066">
    <property type="protein sequence ID" value="BAN34508.1"/>
    <property type="molecule type" value="Genomic_DNA"/>
</dbReference>
<dbReference type="InterPro" id="IPR051916">
    <property type="entry name" value="GPI-anchor_lipid_remodeler"/>
</dbReference>
<name>S6ABA9_SULDS</name>
<dbReference type="KEGG" id="sdr:SCD_n00666"/>
<evidence type="ECO:0000259" key="1">
    <source>
        <dbReference type="Pfam" id="PF03372"/>
    </source>
</evidence>
<dbReference type="PANTHER" id="PTHR14859:SF1">
    <property type="entry name" value="PGAP2-INTERACTING PROTEIN"/>
    <property type="match status" value="1"/>
</dbReference>
<dbReference type="STRING" id="1163617.SCD_n00666"/>
<keyword evidence="2" id="KW-0255">Endonuclease</keyword>
<keyword evidence="2" id="KW-0269">Exonuclease</keyword>
<dbReference type="GO" id="GO:0004527">
    <property type="term" value="F:exonuclease activity"/>
    <property type="evidence" value="ECO:0007669"/>
    <property type="project" value="UniProtKB-KW"/>
</dbReference>
<dbReference type="Gene3D" id="3.60.10.10">
    <property type="entry name" value="Endonuclease/exonuclease/phosphatase"/>
    <property type="match status" value="1"/>
</dbReference>
<dbReference type="AlphaFoldDB" id="S6ABA9"/>
<keyword evidence="2" id="KW-0378">Hydrolase</keyword>
<gene>
    <name evidence="2" type="ORF">SCD_n00666</name>
</gene>
<dbReference type="InterPro" id="IPR036691">
    <property type="entry name" value="Endo/exonu/phosph_ase_sf"/>
</dbReference>
<accession>S6ABA9</accession>
<evidence type="ECO:0000313" key="2">
    <source>
        <dbReference type="EMBL" id="BAN34508.1"/>
    </source>
</evidence>
<protein>
    <submittedName>
        <fullName evidence="2">Endonuclease/exonuclease/phosphatase</fullName>
    </submittedName>
</protein>
<dbReference type="PANTHER" id="PTHR14859">
    <property type="entry name" value="CALCOFLUOR WHITE HYPERSENSITIVE PROTEIN PRECURSOR"/>
    <property type="match status" value="1"/>
</dbReference>
<proteinExistence type="predicted"/>
<dbReference type="Proteomes" id="UP000015559">
    <property type="component" value="Chromosome"/>
</dbReference>
<dbReference type="GO" id="GO:0004519">
    <property type="term" value="F:endonuclease activity"/>
    <property type="evidence" value="ECO:0007669"/>
    <property type="project" value="UniProtKB-KW"/>
</dbReference>
<dbReference type="OrthoDB" id="9793162at2"/>
<keyword evidence="3" id="KW-1185">Reference proteome</keyword>
<reference evidence="2 3" key="1">
    <citation type="journal article" date="2012" name="Appl. Environ. Microbiol.">
        <title>Draft genome sequence of a psychrotolerant sulfur-oxidizing bacterium, Sulfuricella denitrificans skB26, and proteomic insights into cold adaptation.</title>
        <authorList>
            <person name="Watanabe T."/>
            <person name="Kojima H."/>
            <person name="Fukui M."/>
        </authorList>
    </citation>
    <scope>NUCLEOTIDE SEQUENCE [LARGE SCALE GENOMIC DNA]</scope>
    <source>
        <strain evidence="3">skB26</strain>
    </source>
</reference>
<dbReference type="eggNOG" id="COG3568">
    <property type="taxonomic scope" value="Bacteria"/>
</dbReference>
<organism evidence="2 3">
    <name type="scientific">Sulfuricella denitrificans (strain DSM 22764 / NBRC 105220 / skB26)</name>
    <dbReference type="NCBI Taxonomy" id="1163617"/>
    <lineage>
        <taxon>Bacteria</taxon>
        <taxon>Pseudomonadati</taxon>
        <taxon>Pseudomonadota</taxon>
        <taxon>Betaproteobacteria</taxon>
        <taxon>Nitrosomonadales</taxon>
        <taxon>Sulfuricellaceae</taxon>
        <taxon>Sulfuricella</taxon>
    </lineage>
</organism>
<feature type="domain" description="Endonuclease/exonuclease/phosphatase" evidence="1">
    <location>
        <begin position="8"/>
        <end position="240"/>
    </location>
</feature>
<dbReference type="HOGENOM" id="CLU_060500_3_2_4"/>
<evidence type="ECO:0000313" key="3">
    <source>
        <dbReference type="Proteomes" id="UP000015559"/>
    </source>
</evidence>
<dbReference type="RefSeq" id="WP_009206544.1">
    <property type="nucleotide sequence ID" value="NC_022357.1"/>
</dbReference>
<dbReference type="Pfam" id="PF03372">
    <property type="entry name" value="Exo_endo_phos"/>
    <property type="match status" value="1"/>
</dbReference>
<dbReference type="GO" id="GO:0016020">
    <property type="term" value="C:membrane"/>
    <property type="evidence" value="ECO:0007669"/>
    <property type="project" value="GOC"/>
</dbReference>
<sequence>MTQAIRVVTYNIHKGFSQFNQRMVLHELRDQLRGIHADLVFLQEVVGAHDLHAEKHVNWPDSSQYEFLADSIWKDYAYGKNAVYPAGHHGNAILSRFPIVSSENVDISAHRFEQRGLLHVEVSMPGWDETLHCVCVHFGLFTKGRRVQLSALRKRIESLVPPHAPLIIAGDFNDWRGEACDTLAHKMHLKEVFGVTRGRPACSYPAALPMFRLDRIYVRGLRVSSAEVHSGRPWSKISDHAALSAIVHRA</sequence>
<dbReference type="SUPFAM" id="SSF56219">
    <property type="entry name" value="DNase I-like"/>
    <property type="match status" value="1"/>
</dbReference>
<dbReference type="InterPro" id="IPR005135">
    <property type="entry name" value="Endo/exonuclease/phosphatase"/>
</dbReference>
<dbReference type="GO" id="GO:0006506">
    <property type="term" value="P:GPI anchor biosynthetic process"/>
    <property type="evidence" value="ECO:0007669"/>
    <property type="project" value="TreeGrafter"/>
</dbReference>